<evidence type="ECO:0000313" key="3">
    <source>
        <dbReference type="Proteomes" id="UP000334019"/>
    </source>
</evidence>
<dbReference type="PANTHER" id="PTHR46648">
    <property type="entry name" value="HIT FAMILY PROTEIN 1"/>
    <property type="match status" value="1"/>
</dbReference>
<protein>
    <submittedName>
        <fullName evidence="2">HIT domain-containing protein</fullName>
    </submittedName>
</protein>
<keyword evidence="3" id="KW-1185">Reference proteome</keyword>
<dbReference type="PANTHER" id="PTHR46648:SF1">
    <property type="entry name" value="ADENOSINE 5'-MONOPHOSPHORAMIDASE HNT1"/>
    <property type="match status" value="1"/>
</dbReference>
<evidence type="ECO:0000259" key="1">
    <source>
        <dbReference type="Pfam" id="PF01230"/>
    </source>
</evidence>
<evidence type="ECO:0000313" key="2">
    <source>
        <dbReference type="EMBL" id="QGG96571.1"/>
    </source>
</evidence>
<dbReference type="InterPro" id="IPR001310">
    <property type="entry name" value="Histidine_triad_HIT"/>
</dbReference>
<dbReference type="InterPro" id="IPR036265">
    <property type="entry name" value="HIT-like_sf"/>
</dbReference>
<sequence length="152" mass="17079">MSCKTCEMVARRDAGDAPPWDNILRTPEWDVVHAYDTSHEGWLVVVLRRHVTSLSEMTDHEAAELGRLTRDVSAALERVLGVPRTYIVQFAEHPLHPHVHVHLIARPEDLAKELRGPGIFTRLGVIKSSRVPVERMNEIALAVRAQLTEPSA</sequence>
<dbReference type="Proteomes" id="UP000334019">
    <property type="component" value="Chromosome"/>
</dbReference>
<name>A0A5Q2RPR5_9ACTN</name>
<dbReference type="Gene3D" id="3.30.428.10">
    <property type="entry name" value="HIT-like"/>
    <property type="match status" value="1"/>
</dbReference>
<gene>
    <name evidence="2" type="ORF">GH723_16500</name>
</gene>
<dbReference type="InterPro" id="IPR011146">
    <property type="entry name" value="HIT-like"/>
</dbReference>
<feature type="domain" description="HIT" evidence="1">
    <location>
        <begin position="25"/>
        <end position="107"/>
    </location>
</feature>
<dbReference type="GO" id="GO:0003824">
    <property type="term" value="F:catalytic activity"/>
    <property type="evidence" value="ECO:0007669"/>
    <property type="project" value="InterPro"/>
</dbReference>
<reference evidence="2 3" key="1">
    <citation type="submission" date="2019-11" db="EMBL/GenBank/DDBJ databases">
        <authorList>
            <person name="He Y."/>
        </authorList>
    </citation>
    <scope>NUCLEOTIDE SEQUENCE [LARGE SCALE GENOMIC DNA]</scope>
    <source>
        <strain evidence="2 3">SCSIO 58843</strain>
    </source>
</reference>
<organism evidence="2 3">
    <name type="scientific">Actinomarinicola tropica</name>
    <dbReference type="NCBI Taxonomy" id="2789776"/>
    <lineage>
        <taxon>Bacteria</taxon>
        <taxon>Bacillati</taxon>
        <taxon>Actinomycetota</taxon>
        <taxon>Acidimicrobiia</taxon>
        <taxon>Acidimicrobiales</taxon>
        <taxon>Iamiaceae</taxon>
        <taxon>Actinomarinicola</taxon>
    </lineage>
</organism>
<dbReference type="SUPFAM" id="SSF54197">
    <property type="entry name" value="HIT-like"/>
    <property type="match status" value="1"/>
</dbReference>
<dbReference type="AlphaFoldDB" id="A0A5Q2RPR5"/>
<accession>A0A5Q2RPR5</accession>
<dbReference type="EMBL" id="CP045851">
    <property type="protein sequence ID" value="QGG96571.1"/>
    <property type="molecule type" value="Genomic_DNA"/>
</dbReference>
<proteinExistence type="predicted"/>
<dbReference type="KEGG" id="atq:GH723_16500"/>
<dbReference type="GO" id="GO:0009117">
    <property type="term" value="P:nucleotide metabolic process"/>
    <property type="evidence" value="ECO:0007669"/>
    <property type="project" value="TreeGrafter"/>
</dbReference>
<dbReference type="RefSeq" id="WP_153760675.1">
    <property type="nucleotide sequence ID" value="NZ_CP045851.1"/>
</dbReference>
<dbReference type="Pfam" id="PF01230">
    <property type="entry name" value="HIT"/>
    <property type="match status" value="1"/>
</dbReference>